<dbReference type="Pfam" id="PF00300">
    <property type="entry name" value="His_Phos_1"/>
    <property type="match status" value="1"/>
</dbReference>
<dbReference type="EMBL" id="CP109527">
    <property type="protein sequence ID" value="WTY33684.1"/>
    <property type="molecule type" value="Genomic_DNA"/>
</dbReference>
<keyword evidence="2" id="KW-1185">Reference proteome</keyword>
<dbReference type="SUPFAM" id="SSF53254">
    <property type="entry name" value="Phosphoglycerate mutase-like"/>
    <property type="match status" value="1"/>
</dbReference>
<evidence type="ECO:0000313" key="2">
    <source>
        <dbReference type="Proteomes" id="UP001621418"/>
    </source>
</evidence>
<name>A0ABZ1N155_9NOCA</name>
<reference evidence="1 2" key="1">
    <citation type="submission" date="2022-10" db="EMBL/GenBank/DDBJ databases">
        <title>The complete genomes of actinobacterial strains from the NBC collection.</title>
        <authorList>
            <person name="Joergensen T.S."/>
            <person name="Alvarez Arevalo M."/>
            <person name="Sterndorff E.B."/>
            <person name="Faurdal D."/>
            <person name="Vuksanovic O."/>
            <person name="Mourched A.-S."/>
            <person name="Charusanti P."/>
            <person name="Shaw S."/>
            <person name="Blin K."/>
            <person name="Weber T."/>
        </authorList>
    </citation>
    <scope>NUCLEOTIDE SEQUENCE [LARGE SCALE GENOMIC DNA]</scope>
    <source>
        <strain evidence="1 2">NBC_01413</strain>
    </source>
</reference>
<evidence type="ECO:0000313" key="1">
    <source>
        <dbReference type="EMBL" id="WTY33684.1"/>
    </source>
</evidence>
<organism evidence="1 2">
    <name type="scientific">Nocardia salmonicida</name>
    <dbReference type="NCBI Taxonomy" id="53431"/>
    <lineage>
        <taxon>Bacteria</taxon>
        <taxon>Bacillati</taxon>
        <taxon>Actinomycetota</taxon>
        <taxon>Actinomycetes</taxon>
        <taxon>Mycobacteriales</taxon>
        <taxon>Nocardiaceae</taxon>
        <taxon>Nocardia</taxon>
    </lineage>
</organism>
<dbReference type="InterPro" id="IPR029033">
    <property type="entry name" value="His_PPase_superfam"/>
</dbReference>
<proteinExistence type="predicted"/>
<dbReference type="Gene3D" id="3.40.50.1240">
    <property type="entry name" value="Phosphoglycerate mutase-like"/>
    <property type="match status" value="1"/>
</dbReference>
<protein>
    <submittedName>
        <fullName evidence="1">Histidine phosphatase family protein</fullName>
    </submittedName>
</protein>
<dbReference type="RefSeq" id="WP_405145921.1">
    <property type="nucleotide sequence ID" value="NZ_CP109527.1"/>
</dbReference>
<gene>
    <name evidence="1" type="ORF">OG308_20355</name>
</gene>
<dbReference type="InterPro" id="IPR013078">
    <property type="entry name" value="His_Pase_superF_clade-1"/>
</dbReference>
<dbReference type="Proteomes" id="UP001621418">
    <property type="component" value="Chromosome"/>
</dbReference>
<sequence length="105" mass="11175">MEGLYEVPAGDFEGLKSDAAQQAVHRAVNSDITGSDVAIPGGEAGNDVLDRFVPALDDLRVRYPPPRCALVRPWPWSAMHSRALRSTRAGENLGVVGLPRAGNPA</sequence>
<accession>A0ABZ1N155</accession>